<organism evidence="1 2">
    <name type="scientific">Solanum bulbocastanum</name>
    <name type="common">Wild potato</name>
    <dbReference type="NCBI Taxonomy" id="147425"/>
    <lineage>
        <taxon>Eukaryota</taxon>
        <taxon>Viridiplantae</taxon>
        <taxon>Streptophyta</taxon>
        <taxon>Embryophyta</taxon>
        <taxon>Tracheophyta</taxon>
        <taxon>Spermatophyta</taxon>
        <taxon>Magnoliopsida</taxon>
        <taxon>eudicotyledons</taxon>
        <taxon>Gunneridae</taxon>
        <taxon>Pentapetalae</taxon>
        <taxon>asterids</taxon>
        <taxon>lamiids</taxon>
        <taxon>Solanales</taxon>
        <taxon>Solanaceae</taxon>
        <taxon>Solanoideae</taxon>
        <taxon>Solaneae</taxon>
        <taxon>Solanum</taxon>
    </lineage>
</organism>
<dbReference type="AlphaFoldDB" id="A0AAN8U1P6"/>
<reference evidence="1 2" key="1">
    <citation type="submission" date="2024-02" db="EMBL/GenBank/DDBJ databases">
        <title>de novo genome assembly of Solanum bulbocastanum strain 11H21.</title>
        <authorList>
            <person name="Hosaka A.J."/>
        </authorList>
    </citation>
    <scope>NUCLEOTIDE SEQUENCE [LARGE SCALE GENOMIC DNA]</scope>
    <source>
        <tissue evidence="1">Young leaves</tissue>
    </source>
</reference>
<dbReference type="Proteomes" id="UP001371456">
    <property type="component" value="Unassembled WGS sequence"/>
</dbReference>
<evidence type="ECO:0000313" key="1">
    <source>
        <dbReference type="EMBL" id="KAK6794601.1"/>
    </source>
</evidence>
<gene>
    <name evidence="1" type="ORF">RDI58_008054</name>
</gene>
<protein>
    <submittedName>
        <fullName evidence="1">Uncharacterized protein</fullName>
    </submittedName>
</protein>
<evidence type="ECO:0000313" key="2">
    <source>
        <dbReference type="Proteomes" id="UP001371456"/>
    </source>
</evidence>
<dbReference type="EMBL" id="JBANQN010000003">
    <property type="protein sequence ID" value="KAK6794601.1"/>
    <property type="molecule type" value="Genomic_DNA"/>
</dbReference>
<name>A0AAN8U1P6_SOLBU</name>
<accession>A0AAN8U1P6</accession>
<comment type="caution">
    <text evidence="1">The sequence shown here is derived from an EMBL/GenBank/DDBJ whole genome shotgun (WGS) entry which is preliminary data.</text>
</comment>
<sequence length="30" mass="3534">MGFYSWIRNIAWSLIEKVTMEALVLYLAQS</sequence>
<keyword evidence="2" id="KW-1185">Reference proteome</keyword>
<proteinExistence type="predicted"/>